<gene>
    <name evidence="7" type="primary">Sh3d19</name>
    <name evidence="7" type="ORF">FJT64_014223</name>
</gene>
<dbReference type="InterPro" id="IPR001452">
    <property type="entry name" value="SH3_domain"/>
</dbReference>
<evidence type="ECO:0000256" key="1">
    <source>
        <dbReference type="ARBA" id="ARBA00004496"/>
    </source>
</evidence>
<dbReference type="SUPFAM" id="SSF50044">
    <property type="entry name" value="SH3-domain"/>
    <property type="match status" value="2"/>
</dbReference>
<feature type="compositionally biased region" description="Low complexity" evidence="5">
    <location>
        <begin position="23"/>
        <end position="38"/>
    </location>
</feature>
<dbReference type="AlphaFoldDB" id="A0A6A4V9I5"/>
<dbReference type="PROSITE" id="PS50002">
    <property type="entry name" value="SH3"/>
    <property type="match status" value="2"/>
</dbReference>
<dbReference type="CDD" id="cd00174">
    <property type="entry name" value="SH3"/>
    <property type="match status" value="2"/>
</dbReference>
<feature type="domain" description="SH3" evidence="6">
    <location>
        <begin position="230"/>
        <end position="289"/>
    </location>
</feature>
<feature type="region of interest" description="Disordered" evidence="5">
    <location>
        <begin position="16"/>
        <end position="231"/>
    </location>
</feature>
<protein>
    <submittedName>
        <fullName evidence="7">SH3 domain-containing protein 19</fullName>
    </submittedName>
</protein>
<dbReference type="PANTHER" id="PTHR47174:SF3">
    <property type="entry name" value="BRIDGING INTEGRATOR 3"/>
    <property type="match status" value="1"/>
</dbReference>
<dbReference type="GO" id="GO:0051666">
    <property type="term" value="P:actin cortical patch localization"/>
    <property type="evidence" value="ECO:0007669"/>
    <property type="project" value="InterPro"/>
</dbReference>
<feature type="compositionally biased region" description="Pro residues" evidence="5">
    <location>
        <begin position="192"/>
        <end position="204"/>
    </location>
</feature>
<dbReference type="GO" id="GO:0015629">
    <property type="term" value="C:actin cytoskeleton"/>
    <property type="evidence" value="ECO:0007669"/>
    <property type="project" value="TreeGrafter"/>
</dbReference>
<dbReference type="GO" id="GO:1990528">
    <property type="term" value="C:Rvs161p-Rvs167p complex"/>
    <property type="evidence" value="ECO:0007669"/>
    <property type="project" value="TreeGrafter"/>
</dbReference>
<sequence length="369" mass="38745">MPSRAPRLLNAIFPHARRSVLDAVGPRAAPARPARGPAPAQPPAPRRAGVRPPPKKKPPPRPPPPKFQEFSRRDTPPTYEQVLREDAAVLAGFGFGGERNTAPSAPPLGGDLIDFDAPAPAAPVPAVPLTWDSPPPARRVAPSPAPAPAPAAAAAPLPAVTVIRPAKSSTRRVRPSSTPPTPAPSDERDASPPMPSCPPPPPPTIGWMSATPAVKPPPPPPRPGSSASATEPARAVALYDFQSSEAGDLSFHADDTIHLVERVNAEWLRGRCGSRQGIFPEAYVQILVPLLGEPEPEPQAAPEPGHGEGALVLYDFSPQEASDLALTAGERVQVQGRLNDEWGYGTVAGRSGQFPLAFVDVQPDQLPLL</sequence>
<dbReference type="Gene3D" id="2.30.30.40">
    <property type="entry name" value="SH3 Domains"/>
    <property type="match status" value="2"/>
</dbReference>
<comment type="caution">
    <text evidence="7">The sequence shown here is derived from an EMBL/GenBank/DDBJ whole genome shotgun (WGS) entry which is preliminary data.</text>
</comment>
<organism evidence="7 8">
    <name type="scientific">Amphibalanus amphitrite</name>
    <name type="common">Striped barnacle</name>
    <name type="synonym">Balanus amphitrite</name>
    <dbReference type="NCBI Taxonomy" id="1232801"/>
    <lineage>
        <taxon>Eukaryota</taxon>
        <taxon>Metazoa</taxon>
        <taxon>Ecdysozoa</taxon>
        <taxon>Arthropoda</taxon>
        <taxon>Crustacea</taxon>
        <taxon>Multicrustacea</taxon>
        <taxon>Cirripedia</taxon>
        <taxon>Thoracica</taxon>
        <taxon>Thoracicalcarea</taxon>
        <taxon>Balanomorpha</taxon>
        <taxon>Balanoidea</taxon>
        <taxon>Balanidae</taxon>
        <taxon>Amphibalaninae</taxon>
        <taxon>Amphibalanus</taxon>
    </lineage>
</organism>
<keyword evidence="2 4" id="KW-0728">SH3 domain</keyword>
<dbReference type="InterPro" id="IPR046982">
    <property type="entry name" value="BIN3/RVS161-like"/>
</dbReference>
<dbReference type="Pfam" id="PF00018">
    <property type="entry name" value="SH3_1"/>
    <property type="match status" value="2"/>
</dbReference>
<dbReference type="OrthoDB" id="27823at2759"/>
<feature type="domain" description="SH3" evidence="6">
    <location>
        <begin position="305"/>
        <end position="364"/>
    </location>
</feature>
<evidence type="ECO:0000256" key="2">
    <source>
        <dbReference type="ARBA" id="ARBA00022443"/>
    </source>
</evidence>
<name>A0A6A4V9I5_AMPAM</name>
<dbReference type="PRINTS" id="PR00452">
    <property type="entry name" value="SH3DOMAIN"/>
</dbReference>
<proteinExistence type="predicted"/>
<evidence type="ECO:0000259" key="6">
    <source>
        <dbReference type="PROSITE" id="PS50002"/>
    </source>
</evidence>
<dbReference type="EMBL" id="VIIS01002199">
    <property type="protein sequence ID" value="KAF0287298.1"/>
    <property type="molecule type" value="Genomic_DNA"/>
</dbReference>
<feature type="compositionally biased region" description="Pro residues" evidence="5">
    <location>
        <begin position="133"/>
        <end position="149"/>
    </location>
</feature>
<dbReference type="GO" id="GO:0008289">
    <property type="term" value="F:lipid binding"/>
    <property type="evidence" value="ECO:0007669"/>
    <property type="project" value="TreeGrafter"/>
</dbReference>
<accession>A0A6A4V9I5</accession>
<comment type="subcellular location">
    <subcellularLocation>
        <location evidence="1">Cytoplasm</location>
    </subcellularLocation>
</comment>
<reference evidence="7 8" key="1">
    <citation type="submission" date="2019-07" db="EMBL/GenBank/DDBJ databases">
        <title>Draft genome assembly of a fouling barnacle, Amphibalanus amphitrite (Darwin, 1854): The first reference genome for Thecostraca.</title>
        <authorList>
            <person name="Kim W."/>
        </authorList>
    </citation>
    <scope>NUCLEOTIDE SEQUENCE [LARGE SCALE GENOMIC DNA]</scope>
    <source>
        <strain evidence="7">SNU_AA5</strain>
        <tissue evidence="7">Soma without cirri and trophi</tissue>
    </source>
</reference>
<dbReference type="PRINTS" id="PR00499">
    <property type="entry name" value="P67PHOX"/>
</dbReference>
<evidence type="ECO:0000313" key="8">
    <source>
        <dbReference type="Proteomes" id="UP000440578"/>
    </source>
</evidence>
<dbReference type="GO" id="GO:0031097">
    <property type="term" value="C:medial cortex"/>
    <property type="evidence" value="ECO:0007669"/>
    <property type="project" value="TreeGrafter"/>
</dbReference>
<dbReference type="GO" id="GO:0006897">
    <property type="term" value="P:endocytosis"/>
    <property type="evidence" value="ECO:0007669"/>
    <property type="project" value="InterPro"/>
</dbReference>
<dbReference type="PANTHER" id="PTHR47174">
    <property type="entry name" value="BRIDGING INTEGRATOR 3"/>
    <property type="match status" value="1"/>
</dbReference>
<feature type="compositionally biased region" description="Low complexity" evidence="5">
    <location>
        <begin position="150"/>
        <end position="160"/>
    </location>
</feature>
<evidence type="ECO:0000256" key="3">
    <source>
        <dbReference type="ARBA" id="ARBA00022490"/>
    </source>
</evidence>
<dbReference type="SMART" id="SM00326">
    <property type="entry name" value="SH3"/>
    <property type="match status" value="2"/>
</dbReference>
<keyword evidence="3" id="KW-0963">Cytoplasm</keyword>
<dbReference type="Proteomes" id="UP000440578">
    <property type="component" value="Unassembled WGS sequence"/>
</dbReference>
<evidence type="ECO:0000313" key="7">
    <source>
        <dbReference type="EMBL" id="KAF0287298.1"/>
    </source>
</evidence>
<dbReference type="GO" id="GO:0097320">
    <property type="term" value="P:plasma membrane tubulation"/>
    <property type="evidence" value="ECO:0007669"/>
    <property type="project" value="TreeGrafter"/>
</dbReference>
<dbReference type="GO" id="GO:0043332">
    <property type="term" value="C:mating projection tip"/>
    <property type="evidence" value="ECO:0007669"/>
    <property type="project" value="TreeGrafter"/>
</dbReference>
<keyword evidence="8" id="KW-1185">Reference proteome</keyword>
<dbReference type="InterPro" id="IPR036028">
    <property type="entry name" value="SH3-like_dom_sf"/>
</dbReference>
<feature type="compositionally biased region" description="Pro residues" evidence="5">
    <location>
        <begin position="214"/>
        <end position="223"/>
    </location>
</feature>
<evidence type="ECO:0000256" key="5">
    <source>
        <dbReference type="SAM" id="MobiDB-lite"/>
    </source>
</evidence>
<evidence type="ECO:0000256" key="4">
    <source>
        <dbReference type="PROSITE-ProRule" id="PRU00192"/>
    </source>
</evidence>